<dbReference type="EMBL" id="JBHSBB010000019">
    <property type="protein sequence ID" value="MFC4035052.1"/>
    <property type="molecule type" value="Genomic_DNA"/>
</dbReference>
<evidence type="ECO:0000256" key="1">
    <source>
        <dbReference type="SAM" id="MobiDB-lite"/>
    </source>
</evidence>
<proteinExistence type="predicted"/>
<gene>
    <name evidence="2" type="ORF">ACFO3J_26795</name>
</gene>
<protein>
    <submittedName>
        <fullName evidence="2">Uncharacterized protein</fullName>
    </submittedName>
</protein>
<evidence type="ECO:0000313" key="2">
    <source>
        <dbReference type="EMBL" id="MFC4035052.1"/>
    </source>
</evidence>
<comment type="caution">
    <text evidence="2">The sequence shown here is derived from an EMBL/GenBank/DDBJ whole genome shotgun (WGS) entry which is preliminary data.</text>
</comment>
<sequence length="89" mass="9505">MPQPGECGRVDACQRMPGGRGGGDRAEHIRLVAQQGRVEGGLAVVGERHRRINRDPARIVPDAAWPEPAQRVGEGHDRADGIGEVGHQA</sequence>
<evidence type="ECO:0000313" key="3">
    <source>
        <dbReference type="Proteomes" id="UP001595765"/>
    </source>
</evidence>
<name>A0ABV8HVC1_9ACTN</name>
<reference evidence="3" key="1">
    <citation type="journal article" date="2019" name="Int. J. Syst. Evol. Microbiol.">
        <title>The Global Catalogue of Microorganisms (GCM) 10K type strain sequencing project: providing services to taxonomists for standard genome sequencing and annotation.</title>
        <authorList>
            <consortium name="The Broad Institute Genomics Platform"/>
            <consortium name="The Broad Institute Genome Sequencing Center for Infectious Disease"/>
            <person name="Wu L."/>
            <person name="Ma J."/>
        </authorList>
    </citation>
    <scope>NUCLEOTIDE SEQUENCE [LARGE SCALE GENOMIC DNA]</scope>
    <source>
        <strain evidence="3">CGMCC 4.7237</strain>
    </source>
</reference>
<feature type="region of interest" description="Disordered" evidence="1">
    <location>
        <begin position="1"/>
        <end position="25"/>
    </location>
</feature>
<dbReference type="Proteomes" id="UP001595765">
    <property type="component" value="Unassembled WGS sequence"/>
</dbReference>
<feature type="region of interest" description="Disordered" evidence="1">
    <location>
        <begin position="67"/>
        <end position="89"/>
    </location>
</feature>
<organism evidence="2 3">
    <name type="scientific">Streptomyces polygonati</name>
    <dbReference type="NCBI Taxonomy" id="1617087"/>
    <lineage>
        <taxon>Bacteria</taxon>
        <taxon>Bacillati</taxon>
        <taxon>Actinomycetota</taxon>
        <taxon>Actinomycetes</taxon>
        <taxon>Kitasatosporales</taxon>
        <taxon>Streptomycetaceae</taxon>
        <taxon>Streptomyces</taxon>
    </lineage>
</organism>
<dbReference type="RefSeq" id="WP_386434304.1">
    <property type="nucleotide sequence ID" value="NZ_JBHSBB010000019.1"/>
</dbReference>
<keyword evidence="3" id="KW-1185">Reference proteome</keyword>
<accession>A0ABV8HVC1</accession>